<dbReference type="SUPFAM" id="SSF51338">
    <property type="entry name" value="Composite domain of metallo-dependent hydrolases"/>
    <property type="match status" value="1"/>
</dbReference>
<keyword evidence="6" id="KW-0862">Zinc</keyword>
<dbReference type="EMBL" id="RSEB01000002">
    <property type="protein sequence ID" value="RRS00790.1"/>
    <property type="molecule type" value="Genomic_DNA"/>
</dbReference>
<name>A0A426V1Q5_9ACTN</name>
<feature type="binding site" evidence="6">
    <location>
        <position position="164"/>
    </location>
    <ligand>
        <name>Zn(2+)</name>
        <dbReference type="ChEBI" id="CHEBI:29105"/>
        <label>1</label>
    </ligand>
</feature>
<feature type="region of interest" description="Disordered" evidence="7">
    <location>
        <begin position="1"/>
        <end position="108"/>
    </location>
</feature>
<reference evidence="9 10" key="1">
    <citation type="submission" date="2018-12" db="EMBL/GenBank/DDBJ databases">
        <title>Glycomyces sp. YIM 121974 draft genome.</title>
        <authorList>
            <person name="Li Q."/>
        </authorList>
    </citation>
    <scope>NUCLEOTIDE SEQUENCE [LARGE SCALE GENOMIC DNA]</scope>
    <source>
        <strain evidence="9 10">YIM 121974</strain>
    </source>
</reference>
<feature type="binding site" evidence="6">
    <location>
        <position position="411"/>
    </location>
    <ligand>
        <name>Zn(2+)</name>
        <dbReference type="ChEBI" id="CHEBI:29105"/>
        <label>1</label>
    </ligand>
</feature>
<dbReference type="GO" id="GO:0044205">
    <property type="term" value="P:'de novo' UMP biosynthetic process"/>
    <property type="evidence" value="ECO:0007669"/>
    <property type="project" value="UniProtKB-UniRule"/>
</dbReference>
<evidence type="ECO:0000256" key="3">
    <source>
        <dbReference type="ARBA" id="ARBA00022723"/>
    </source>
</evidence>
<comment type="cofactor">
    <cofactor evidence="6">
        <name>Zn(2+)</name>
        <dbReference type="ChEBI" id="CHEBI:29105"/>
    </cofactor>
    <text evidence="6">Binds 2 Zn(2+) ions per subunit.</text>
</comment>
<keyword evidence="3 6" id="KW-0479">Metal-binding</keyword>
<dbReference type="NCBIfam" id="TIGR00857">
    <property type="entry name" value="pyrC_multi"/>
    <property type="match status" value="1"/>
</dbReference>
<dbReference type="Proteomes" id="UP000277256">
    <property type="component" value="Unassembled WGS sequence"/>
</dbReference>
<feature type="binding site" evidence="6">
    <location>
        <position position="338"/>
    </location>
    <ligand>
        <name>Zn(2+)</name>
        <dbReference type="ChEBI" id="CHEBI:29105"/>
        <label>2</label>
    </ligand>
</feature>
<evidence type="ECO:0000256" key="4">
    <source>
        <dbReference type="ARBA" id="ARBA00022801"/>
    </source>
</evidence>
<dbReference type="HAMAP" id="MF_00220_B">
    <property type="entry name" value="PyrC_classI_B"/>
    <property type="match status" value="1"/>
</dbReference>
<dbReference type="InterPro" id="IPR002195">
    <property type="entry name" value="Dihydroorotase_CS"/>
</dbReference>
<feature type="binding site" evidence="6">
    <location>
        <position position="166"/>
    </location>
    <ligand>
        <name>Zn(2+)</name>
        <dbReference type="ChEBI" id="CHEBI:29105"/>
        <label>1</label>
    </ligand>
</feature>
<gene>
    <name evidence="6" type="primary">pyrC</name>
    <name evidence="9" type="ORF">EIW28_09645</name>
</gene>
<evidence type="ECO:0000256" key="5">
    <source>
        <dbReference type="ARBA" id="ARBA00022975"/>
    </source>
</evidence>
<feature type="domain" description="Dihydroorotase catalytic" evidence="8">
    <location>
        <begin position="154"/>
        <end position="342"/>
    </location>
</feature>
<accession>A0A426V1Q5</accession>
<evidence type="ECO:0000256" key="7">
    <source>
        <dbReference type="SAM" id="MobiDB-lite"/>
    </source>
</evidence>
<dbReference type="InterPro" id="IPR032466">
    <property type="entry name" value="Metal_Hydrolase"/>
</dbReference>
<keyword evidence="4 6" id="KW-0378">Hydrolase</keyword>
<dbReference type="SUPFAM" id="SSF51556">
    <property type="entry name" value="Metallo-dependent hydrolases"/>
    <property type="match status" value="1"/>
</dbReference>
<feature type="binding site" evidence="6">
    <location>
        <position position="198"/>
    </location>
    <ligand>
        <name>substrate</name>
    </ligand>
</feature>
<organism evidence="9 10">
    <name type="scientific">Glycomyces terrestris</name>
    <dbReference type="NCBI Taxonomy" id="2493553"/>
    <lineage>
        <taxon>Bacteria</taxon>
        <taxon>Bacillati</taxon>
        <taxon>Actinomycetota</taxon>
        <taxon>Actinomycetes</taxon>
        <taxon>Glycomycetales</taxon>
        <taxon>Glycomycetaceae</taxon>
        <taxon>Glycomyces</taxon>
    </lineage>
</organism>
<dbReference type="InterPro" id="IPR050138">
    <property type="entry name" value="DHOase/Allantoinase_Hydrolase"/>
</dbReference>
<feature type="compositionally biased region" description="Basic residues" evidence="7">
    <location>
        <begin position="75"/>
        <end position="86"/>
    </location>
</feature>
<dbReference type="PANTHER" id="PTHR43668:SF2">
    <property type="entry name" value="ALLANTOINASE"/>
    <property type="match status" value="1"/>
</dbReference>
<feature type="binding site" evidence="6">
    <location>
        <position position="415"/>
    </location>
    <ligand>
        <name>substrate</name>
    </ligand>
</feature>
<evidence type="ECO:0000313" key="9">
    <source>
        <dbReference type="EMBL" id="RRS00790.1"/>
    </source>
</evidence>
<feature type="binding site" evidence="6">
    <location>
        <position position="258"/>
    </location>
    <ligand>
        <name>Zn(2+)</name>
        <dbReference type="ChEBI" id="CHEBI:29105"/>
        <label>1</label>
    </ligand>
</feature>
<dbReference type="InterPro" id="IPR004722">
    <property type="entry name" value="DHOase"/>
</dbReference>
<evidence type="ECO:0000259" key="8">
    <source>
        <dbReference type="Pfam" id="PF12890"/>
    </source>
</evidence>
<dbReference type="CDD" id="cd01317">
    <property type="entry name" value="DHOase_IIa"/>
    <property type="match status" value="1"/>
</dbReference>
<comment type="catalytic activity">
    <reaction evidence="6">
        <text>(S)-dihydroorotate + H2O = N-carbamoyl-L-aspartate + H(+)</text>
        <dbReference type="Rhea" id="RHEA:24296"/>
        <dbReference type="ChEBI" id="CHEBI:15377"/>
        <dbReference type="ChEBI" id="CHEBI:15378"/>
        <dbReference type="ChEBI" id="CHEBI:30864"/>
        <dbReference type="ChEBI" id="CHEBI:32814"/>
        <dbReference type="EC" id="3.5.2.3"/>
    </reaction>
</comment>
<dbReference type="PROSITE" id="PS00483">
    <property type="entry name" value="DIHYDROOROTASE_2"/>
    <property type="match status" value="1"/>
</dbReference>
<evidence type="ECO:0000313" key="10">
    <source>
        <dbReference type="Proteomes" id="UP000277256"/>
    </source>
</evidence>
<evidence type="ECO:0000256" key="6">
    <source>
        <dbReference type="HAMAP-Rule" id="MF_00220"/>
    </source>
</evidence>
<dbReference type="GO" id="GO:0005737">
    <property type="term" value="C:cytoplasm"/>
    <property type="evidence" value="ECO:0007669"/>
    <property type="project" value="TreeGrafter"/>
</dbReference>
<feature type="binding site" evidence="6">
    <location>
        <begin position="429"/>
        <end position="430"/>
    </location>
    <ligand>
        <name>substrate</name>
    </ligand>
</feature>
<feature type="compositionally biased region" description="Basic residues" evidence="7">
    <location>
        <begin position="1"/>
        <end position="32"/>
    </location>
</feature>
<comment type="pathway">
    <text evidence="6">Pyrimidine metabolism; UMP biosynthesis via de novo pathway; (S)-dihydroorotate from bicarbonate: step 3/3.</text>
</comment>
<dbReference type="GO" id="GO:0006145">
    <property type="term" value="P:purine nucleobase catabolic process"/>
    <property type="evidence" value="ECO:0007669"/>
    <property type="project" value="TreeGrafter"/>
</dbReference>
<feature type="binding site" evidence="6">
    <location>
        <position position="258"/>
    </location>
    <ligand>
        <name>Zn(2+)</name>
        <dbReference type="ChEBI" id="CHEBI:29105"/>
        <label>2</label>
    </ligand>
</feature>
<dbReference type="GO" id="GO:0004151">
    <property type="term" value="F:dihydroorotase activity"/>
    <property type="evidence" value="ECO:0007669"/>
    <property type="project" value="UniProtKB-UniRule"/>
</dbReference>
<feature type="binding site" evidence="6">
    <location>
        <begin position="166"/>
        <end position="168"/>
    </location>
    <ligand>
        <name>substrate</name>
    </ligand>
</feature>
<dbReference type="PANTHER" id="PTHR43668">
    <property type="entry name" value="ALLANTOINASE"/>
    <property type="match status" value="1"/>
</dbReference>
<evidence type="ECO:0000256" key="1">
    <source>
        <dbReference type="ARBA" id="ARBA00002368"/>
    </source>
</evidence>
<dbReference type="GO" id="GO:0004038">
    <property type="term" value="F:allantoinase activity"/>
    <property type="evidence" value="ECO:0007669"/>
    <property type="project" value="TreeGrafter"/>
</dbReference>
<feature type="binding site" evidence="6">
    <location>
        <position position="384"/>
    </location>
    <ligand>
        <name>substrate</name>
    </ligand>
</feature>
<dbReference type="GO" id="GO:0008270">
    <property type="term" value="F:zinc ion binding"/>
    <property type="evidence" value="ECO:0007669"/>
    <property type="project" value="UniProtKB-UniRule"/>
</dbReference>
<dbReference type="EC" id="3.5.2.3" evidence="6"/>
<dbReference type="InterPro" id="IPR011059">
    <property type="entry name" value="Metal-dep_hydrolase_composite"/>
</dbReference>
<evidence type="ECO:0000256" key="2">
    <source>
        <dbReference type="ARBA" id="ARBA00010286"/>
    </source>
</evidence>
<feature type="binding site" evidence="6">
    <location>
        <position position="285"/>
    </location>
    <ligand>
        <name>Zn(2+)</name>
        <dbReference type="ChEBI" id="CHEBI:29105"/>
        <label>2</label>
    </ligand>
</feature>
<dbReference type="AlphaFoldDB" id="A0A426V1Q5"/>
<dbReference type="NCBIfam" id="NF006836">
    <property type="entry name" value="PRK09357.1-1"/>
    <property type="match status" value="1"/>
</dbReference>
<dbReference type="InterPro" id="IPR024403">
    <property type="entry name" value="DHOase_cat"/>
</dbReference>
<keyword evidence="5 6" id="KW-0665">Pyrimidine biosynthesis</keyword>
<keyword evidence="10" id="KW-1185">Reference proteome</keyword>
<protein>
    <recommendedName>
        <fullName evidence="6">Dihydroorotase</fullName>
        <shortName evidence="6">DHOase</shortName>
        <ecNumber evidence="6">3.5.2.3</ecNumber>
    </recommendedName>
</protein>
<comment type="similarity">
    <text evidence="2 6">Belongs to the metallo-dependent hydrolases superfamily. DHOase family. Class I DHOase subfamily.</text>
</comment>
<dbReference type="Gene3D" id="3.20.20.140">
    <property type="entry name" value="Metal-dependent hydrolases"/>
    <property type="match status" value="1"/>
</dbReference>
<dbReference type="OrthoDB" id="9803027at2"/>
<dbReference type="Gene3D" id="2.30.40.10">
    <property type="entry name" value="Urease, subunit C, domain 1"/>
    <property type="match status" value="1"/>
</dbReference>
<feature type="compositionally biased region" description="Basic and acidic residues" evidence="7">
    <location>
        <begin position="55"/>
        <end position="74"/>
    </location>
</feature>
<proteinExistence type="inferred from homology"/>
<feature type="active site" evidence="6">
    <location>
        <position position="411"/>
    </location>
</feature>
<sequence>MARRDRLRPRRQPQGRRRRHDAPRPARAHARRVLPDRQRVRPPLRPRRAPPEAPARPRDRHAPRPDEPRHGDRRDRRRLAPRHHHRAGDQRRLGPHGRPLPAADERRSPVTDLLIKGADLIGKGRKDLLVRDGRVAEIGSITAKGAETVDADGLVLLPGLVDLHTHLREPGREDAETVHSGTRAAAKGGYTAVCAMANSHPVADTAGVVEQVAALGKAAGYADVQPIGAVSVGLEGRQLAEIGAMAQSAANVRMFSDDGHCVWDPILMRRALEYVKTFGGLIAQHAEEPRLTEGAQMNEGAVSAELGLPGWPSVAEEAIIARDVLLAEYTGARVHFCHVSTARSVDIIREAKARGANVTAEVCPHHLLLTDEAARTYDPVYKVNPPLRREADVAVLRGALAEGVIDAVATDHAPHAPQDKDCEWAAARPGMLGLETALSITVLALGGPSAVDWDVVAERTSRTPARIAGLEAHGRDPQPGTEANFTLVDPAATWTVVPADLASLSRNTPYAGMELPVTVQATFLRGRATVLNGKIAEETTE</sequence>
<comment type="function">
    <text evidence="1 6">Catalyzes the reversible cyclization of carbamoyl aspartate to dihydroorotate.</text>
</comment>
<dbReference type="Pfam" id="PF12890">
    <property type="entry name" value="DHOase"/>
    <property type="match status" value="1"/>
</dbReference>
<dbReference type="UniPathway" id="UPA00070">
    <property type="reaction ID" value="UER00117"/>
</dbReference>
<comment type="caution">
    <text evidence="9">The sequence shown here is derived from an EMBL/GenBank/DDBJ whole genome shotgun (WGS) entry which is preliminary data.</text>
</comment>